<keyword evidence="7" id="KW-1185">Reference proteome</keyword>
<dbReference type="EMBL" id="BPVZ01000001">
    <property type="protein sequence ID" value="GKU87028.1"/>
    <property type="molecule type" value="Genomic_DNA"/>
</dbReference>
<dbReference type="GO" id="GO:0004857">
    <property type="term" value="F:enzyme inhibitor activity"/>
    <property type="evidence" value="ECO:0007669"/>
    <property type="project" value="InterPro"/>
</dbReference>
<dbReference type="SUPFAM" id="SSF101148">
    <property type="entry name" value="Plant invertase/pectin methylesterase inhibitor"/>
    <property type="match status" value="1"/>
</dbReference>
<feature type="compositionally biased region" description="Low complexity" evidence="3">
    <location>
        <begin position="32"/>
        <end position="47"/>
    </location>
</feature>
<feature type="domain" description="Pectinesterase inhibitor" evidence="5">
    <location>
        <begin position="69"/>
        <end position="217"/>
    </location>
</feature>
<dbReference type="Proteomes" id="UP001054252">
    <property type="component" value="Unassembled WGS sequence"/>
</dbReference>
<dbReference type="PANTHER" id="PTHR31080:SF107">
    <property type="entry name" value="PECTINESTERASE INHIBITOR DOMAIN-CONTAINING PROTEIN"/>
    <property type="match status" value="1"/>
</dbReference>
<feature type="signal peptide" evidence="4">
    <location>
        <begin position="1"/>
        <end position="26"/>
    </location>
</feature>
<dbReference type="PANTHER" id="PTHR31080">
    <property type="entry name" value="PECTINESTERASE INHIBITOR-LIKE"/>
    <property type="match status" value="1"/>
</dbReference>
<reference evidence="6 7" key="1">
    <citation type="journal article" date="2021" name="Commun. Biol.">
        <title>The genome of Shorea leprosula (Dipterocarpaceae) highlights the ecological relevance of drought in aseasonal tropical rainforests.</title>
        <authorList>
            <person name="Ng K.K.S."/>
            <person name="Kobayashi M.J."/>
            <person name="Fawcett J.A."/>
            <person name="Hatakeyama M."/>
            <person name="Paape T."/>
            <person name="Ng C.H."/>
            <person name="Ang C.C."/>
            <person name="Tnah L.H."/>
            <person name="Lee C.T."/>
            <person name="Nishiyama T."/>
            <person name="Sese J."/>
            <person name="O'Brien M.J."/>
            <person name="Copetti D."/>
            <person name="Mohd Noor M.I."/>
            <person name="Ong R.C."/>
            <person name="Putra M."/>
            <person name="Sireger I.Z."/>
            <person name="Indrioko S."/>
            <person name="Kosugi Y."/>
            <person name="Izuno A."/>
            <person name="Isagi Y."/>
            <person name="Lee S.L."/>
            <person name="Shimizu K.K."/>
        </authorList>
    </citation>
    <scope>NUCLEOTIDE SEQUENCE [LARGE SCALE GENOMIC DNA]</scope>
    <source>
        <strain evidence="6">214</strain>
    </source>
</reference>
<evidence type="ECO:0000256" key="2">
    <source>
        <dbReference type="ARBA" id="ARBA00038471"/>
    </source>
</evidence>
<accession>A0AAV5HMN7</accession>
<dbReference type="InterPro" id="IPR035513">
    <property type="entry name" value="Invertase/methylesterase_inhib"/>
</dbReference>
<evidence type="ECO:0000313" key="7">
    <source>
        <dbReference type="Proteomes" id="UP001054252"/>
    </source>
</evidence>
<gene>
    <name evidence="6" type="ORF">SLEP1_g1486</name>
</gene>
<keyword evidence="1 4" id="KW-0732">Signal</keyword>
<evidence type="ECO:0000313" key="6">
    <source>
        <dbReference type="EMBL" id="GKU87028.1"/>
    </source>
</evidence>
<comment type="caution">
    <text evidence="6">The sequence shown here is derived from an EMBL/GenBank/DDBJ whole genome shotgun (WGS) entry which is preliminary data.</text>
</comment>
<evidence type="ECO:0000259" key="5">
    <source>
        <dbReference type="SMART" id="SM00856"/>
    </source>
</evidence>
<evidence type="ECO:0000256" key="3">
    <source>
        <dbReference type="SAM" id="MobiDB-lite"/>
    </source>
</evidence>
<proteinExistence type="inferred from homology"/>
<name>A0AAV5HMN7_9ROSI</name>
<comment type="similarity">
    <text evidence="2">Belongs to the PMEI family.</text>
</comment>
<dbReference type="SMART" id="SM00856">
    <property type="entry name" value="PMEI"/>
    <property type="match status" value="1"/>
</dbReference>
<evidence type="ECO:0000256" key="4">
    <source>
        <dbReference type="SAM" id="SignalP"/>
    </source>
</evidence>
<feature type="region of interest" description="Disordered" evidence="3">
    <location>
        <begin position="30"/>
        <end position="63"/>
    </location>
</feature>
<evidence type="ECO:0000256" key="1">
    <source>
        <dbReference type="ARBA" id="ARBA00022729"/>
    </source>
</evidence>
<dbReference type="InterPro" id="IPR006501">
    <property type="entry name" value="Pectinesterase_inhib_dom"/>
</dbReference>
<protein>
    <recommendedName>
        <fullName evidence="5">Pectinesterase inhibitor domain-containing protein</fullName>
    </recommendedName>
</protein>
<dbReference type="AlphaFoldDB" id="A0AAV5HMN7"/>
<organism evidence="6 7">
    <name type="scientific">Rubroshorea leprosula</name>
    <dbReference type="NCBI Taxonomy" id="152421"/>
    <lineage>
        <taxon>Eukaryota</taxon>
        <taxon>Viridiplantae</taxon>
        <taxon>Streptophyta</taxon>
        <taxon>Embryophyta</taxon>
        <taxon>Tracheophyta</taxon>
        <taxon>Spermatophyta</taxon>
        <taxon>Magnoliopsida</taxon>
        <taxon>eudicotyledons</taxon>
        <taxon>Gunneridae</taxon>
        <taxon>Pentapetalae</taxon>
        <taxon>rosids</taxon>
        <taxon>malvids</taxon>
        <taxon>Malvales</taxon>
        <taxon>Dipterocarpaceae</taxon>
        <taxon>Rubroshorea</taxon>
    </lineage>
</organism>
<sequence>MGLKTSISLFLLIFLFCLFSSSDVHAKPSPGPASAPISSLAPSPSRANDGFSRYAQTQPFDPQDIDKIDAAPMLKSICADTDHPPECIATLIPYVREDKNFEPTSVLEAAVQATTDQAQEGLALAKKIHGDPSSASQPILKSCLDACIISYSSIIHSNQKILDAIAAADIYTLNTELGANIDNVDACEDAFDAAEIESPLAHVDDVLGKMVSNNLAIGIDLIKF</sequence>
<feature type="chain" id="PRO_5043316012" description="Pectinesterase inhibitor domain-containing protein" evidence="4">
    <location>
        <begin position="27"/>
        <end position="224"/>
    </location>
</feature>
<dbReference type="Gene3D" id="1.20.140.40">
    <property type="entry name" value="Invertase/pectin methylesterase inhibitor family protein"/>
    <property type="match status" value="1"/>
</dbReference>
<dbReference type="InterPro" id="IPR051955">
    <property type="entry name" value="PME_Inhibitor"/>
</dbReference>
<dbReference type="Pfam" id="PF04043">
    <property type="entry name" value="PMEI"/>
    <property type="match status" value="1"/>
</dbReference>
<dbReference type="NCBIfam" id="TIGR01614">
    <property type="entry name" value="PME_inhib"/>
    <property type="match status" value="1"/>
</dbReference>
<dbReference type="CDD" id="cd15800">
    <property type="entry name" value="PMEI-like_2"/>
    <property type="match status" value="1"/>
</dbReference>